<evidence type="ECO:0000256" key="2">
    <source>
        <dbReference type="ARBA" id="ARBA00022527"/>
    </source>
</evidence>
<evidence type="ECO:0000256" key="3">
    <source>
        <dbReference type="ARBA" id="ARBA00022679"/>
    </source>
</evidence>
<accession>A0A9R1ALJ3</accession>
<dbReference type="InterPro" id="IPR000719">
    <property type="entry name" value="Prot_kinase_dom"/>
</dbReference>
<dbReference type="SMART" id="SM00220">
    <property type="entry name" value="S_TKc"/>
    <property type="match status" value="1"/>
</dbReference>
<organism evidence="11 12">
    <name type="scientific">Triticum turgidum subsp. durum</name>
    <name type="common">Durum wheat</name>
    <name type="synonym">Triticum durum</name>
    <dbReference type="NCBI Taxonomy" id="4567"/>
    <lineage>
        <taxon>Eukaryota</taxon>
        <taxon>Viridiplantae</taxon>
        <taxon>Streptophyta</taxon>
        <taxon>Embryophyta</taxon>
        <taxon>Tracheophyta</taxon>
        <taxon>Spermatophyta</taxon>
        <taxon>Magnoliopsida</taxon>
        <taxon>Liliopsida</taxon>
        <taxon>Poales</taxon>
        <taxon>Poaceae</taxon>
        <taxon>BOP clade</taxon>
        <taxon>Pooideae</taxon>
        <taxon>Triticodae</taxon>
        <taxon>Triticeae</taxon>
        <taxon>Triticinae</taxon>
        <taxon>Triticum</taxon>
    </lineage>
</organism>
<evidence type="ECO:0000256" key="4">
    <source>
        <dbReference type="ARBA" id="ARBA00022741"/>
    </source>
</evidence>
<dbReference type="Proteomes" id="UP000324705">
    <property type="component" value="Chromosome 5B"/>
</dbReference>
<dbReference type="InterPro" id="IPR001245">
    <property type="entry name" value="Ser-Thr/Tyr_kinase_cat_dom"/>
</dbReference>
<keyword evidence="5" id="KW-0418">Kinase</keyword>
<dbReference type="InterPro" id="IPR052059">
    <property type="entry name" value="CR_Ser/Thr_kinase"/>
</dbReference>
<keyword evidence="2" id="KW-0723">Serine/threonine-protein kinase</keyword>
<evidence type="ECO:0000259" key="10">
    <source>
        <dbReference type="PROSITE" id="PS50011"/>
    </source>
</evidence>
<dbReference type="SUPFAM" id="SSF56112">
    <property type="entry name" value="Protein kinase-like (PK-like)"/>
    <property type="match status" value="1"/>
</dbReference>
<proteinExistence type="predicted"/>
<dbReference type="EMBL" id="LT934120">
    <property type="protein sequence ID" value="VAI32340.1"/>
    <property type="molecule type" value="Genomic_DNA"/>
</dbReference>
<feature type="domain" description="Protein kinase" evidence="10">
    <location>
        <begin position="54"/>
        <end position="301"/>
    </location>
</feature>
<dbReference type="AlphaFoldDB" id="A0A9R1ALJ3"/>
<dbReference type="PROSITE" id="PS50011">
    <property type="entry name" value="PROTEIN_KINASE_DOM"/>
    <property type="match status" value="1"/>
</dbReference>
<dbReference type="PANTHER" id="PTHR47973">
    <property type="entry name" value="CYSTEINE-RICH RECEPTOR-LIKE PROTEIN KINASE 3"/>
    <property type="match status" value="1"/>
</dbReference>
<keyword evidence="3" id="KW-0808">Transferase</keyword>
<dbReference type="Gramene" id="TRITD5Bv1G125410.5">
    <property type="protein sequence ID" value="TRITD5Bv1G125410.5"/>
    <property type="gene ID" value="TRITD5Bv1G125410"/>
</dbReference>
<reference evidence="11 12" key="1">
    <citation type="submission" date="2017-09" db="EMBL/GenBank/DDBJ databases">
        <authorList>
            <consortium name="International Durum Wheat Genome Sequencing Consortium (IDWGSC)"/>
            <person name="Milanesi L."/>
        </authorList>
    </citation>
    <scope>NUCLEOTIDE SEQUENCE [LARGE SCALE GENOMIC DNA]</scope>
    <source>
        <strain evidence="12">cv. Svevo</strain>
    </source>
</reference>
<feature type="region of interest" description="Disordered" evidence="9">
    <location>
        <begin position="1"/>
        <end position="29"/>
    </location>
</feature>
<dbReference type="FunFam" id="1.10.510.10:FF:001023">
    <property type="entry name" value="Os07g0541700 protein"/>
    <property type="match status" value="1"/>
</dbReference>
<evidence type="ECO:0000313" key="12">
    <source>
        <dbReference type="Proteomes" id="UP000324705"/>
    </source>
</evidence>
<keyword evidence="6" id="KW-0067">ATP-binding</keyword>
<dbReference type="GO" id="GO:0004674">
    <property type="term" value="F:protein serine/threonine kinase activity"/>
    <property type="evidence" value="ECO:0007669"/>
    <property type="project" value="UniProtKB-KW"/>
</dbReference>
<dbReference type="GO" id="GO:0005524">
    <property type="term" value="F:ATP binding"/>
    <property type="evidence" value="ECO:0007669"/>
    <property type="project" value="UniProtKB-KW"/>
</dbReference>
<evidence type="ECO:0000256" key="6">
    <source>
        <dbReference type="ARBA" id="ARBA00022840"/>
    </source>
</evidence>
<gene>
    <name evidence="11" type="ORF">TRITD_5Bv1G125410</name>
</gene>
<protein>
    <recommendedName>
        <fullName evidence="1">non-specific serine/threonine protein kinase</fullName>
        <ecNumber evidence="1">2.7.11.1</ecNumber>
    </recommendedName>
</protein>
<keyword evidence="4" id="KW-0547">Nucleotide-binding</keyword>
<dbReference type="InterPro" id="IPR011009">
    <property type="entry name" value="Kinase-like_dom_sf"/>
</dbReference>
<dbReference type="InterPro" id="IPR008271">
    <property type="entry name" value="Ser/Thr_kinase_AS"/>
</dbReference>
<evidence type="ECO:0000256" key="9">
    <source>
        <dbReference type="SAM" id="MobiDB-lite"/>
    </source>
</evidence>
<evidence type="ECO:0000313" key="11">
    <source>
        <dbReference type="EMBL" id="VAI32340.1"/>
    </source>
</evidence>
<dbReference type="EC" id="2.7.11.1" evidence="1"/>
<dbReference type="Gene3D" id="1.10.510.10">
    <property type="entry name" value="Transferase(Phosphotransferase) domain 1"/>
    <property type="match status" value="1"/>
</dbReference>
<dbReference type="Pfam" id="PF07714">
    <property type="entry name" value="PK_Tyr_Ser-Thr"/>
    <property type="match status" value="1"/>
</dbReference>
<evidence type="ECO:0000256" key="5">
    <source>
        <dbReference type="ARBA" id="ARBA00022777"/>
    </source>
</evidence>
<keyword evidence="12" id="KW-1185">Reference proteome</keyword>
<feature type="compositionally biased region" description="Basic and acidic residues" evidence="9">
    <location>
        <begin position="1"/>
        <end position="11"/>
    </location>
</feature>
<sequence>MKPRDLLERIRRPFASRRGSSASARREEEDLEAIAAREQRAFRYEALAAATRNFSEKQKLGQGGFGPVYLGQLPDGRDVAVKRLGAGSRQGAREFKNEANLLSRVQHRNVVNLLGYCAHGADEKLLVYEYVPNESLDKILFSAAAPPPTATGSSSDGHRPLRAELTWPRRLEVVVGVARGLLYLHEDAHTPIIHRDIKASNILLDERWVAKIADFGMARLFPEAGDGRSHVQTRVAGTNGYMAPEYLMHGHLSAKADVFSFGVLVLEILSGRKNSSFIPPPRSSADNLLDYVCSSMCGFLR</sequence>
<dbReference type="FunFam" id="3.30.200.20:FF:000327">
    <property type="entry name" value="Cysteine-rich receptor-like protein kinase 10"/>
    <property type="match status" value="1"/>
</dbReference>
<name>A0A9R1ALJ3_TRITD</name>
<comment type="catalytic activity">
    <reaction evidence="7">
        <text>L-threonyl-[protein] + ATP = O-phospho-L-threonyl-[protein] + ADP + H(+)</text>
        <dbReference type="Rhea" id="RHEA:46608"/>
        <dbReference type="Rhea" id="RHEA-COMP:11060"/>
        <dbReference type="Rhea" id="RHEA-COMP:11605"/>
        <dbReference type="ChEBI" id="CHEBI:15378"/>
        <dbReference type="ChEBI" id="CHEBI:30013"/>
        <dbReference type="ChEBI" id="CHEBI:30616"/>
        <dbReference type="ChEBI" id="CHEBI:61977"/>
        <dbReference type="ChEBI" id="CHEBI:456216"/>
        <dbReference type="EC" id="2.7.11.1"/>
    </reaction>
</comment>
<comment type="catalytic activity">
    <reaction evidence="8">
        <text>L-seryl-[protein] + ATP = O-phospho-L-seryl-[protein] + ADP + H(+)</text>
        <dbReference type="Rhea" id="RHEA:17989"/>
        <dbReference type="Rhea" id="RHEA-COMP:9863"/>
        <dbReference type="Rhea" id="RHEA-COMP:11604"/>
        <dbReference type="ChEBI" id="CHEBI:15378"/>
        <dbReference type="ChEBI" id="CHEBI:29999"/>
        <dbReference type="ChEBI" id="CHEBI:30616"/>
        <dbReference type="ChEBI" id="CHEBI:83421"/>
        <dbReference type="ChEBI" id="CHEBI:456216"/>
        <dbReference type="EC" id="2.7.11.1"/>
    </reaction>
</comment>
<dbReference type="PROSITE" id="PS00108">
    <property type="entry name" value="PROTEIN_KINASE_ST"/>
    <property type="match status" value="1"/>
</dbReference>
<evidence type="ECO:0000256" key="8">
    <source>
        <dbReference type="ARBA" id="ARBA00048679"/>
    </source>
</evidence>
<evidence type="ECO:0000256" key="1">
    <source>
        <dbReference type="ARBA" id="ARBA00012513"/>
    </source>
</evidence>
<evidence type="ECO:0000256" key="7">
    <source>
        <dbReference type="ARBA" id="ARBA00047899"/>
    </source>
</evidence>
<dbReference type="Gene3D" id="3.30.200.20">
    <property type="entry name" value="Phosphorylase Kinase, domain 1"/>
    <property type="match status" value="1"/>
</dbReference>